<dbReference type="OrthoDB" id="5590826at2759"/>
<dbReference type="SUPFAM" id="SSF54637">
    <property type="entry name" value="Thioesterase/thiol ester dehydrase-isomerase"/>
    <property type="match status" value="1"/>
</dbReference>
<dbReference type="Proteomes" id="UP000054350">
    <property type="component" value="Unassembled WGS sequence"/>
</dbReference>
<gene>
    <name evidence="2" type="ORF">AMAG_08597</name>
</gene>
<reference evidence="2 3" key="1">
    <citation type="submission" date="2009-11" db="EMBL/GenBank/DDBJ databases">
        <title>Annotation of Allomyces macrogynus ATCC 38327.</title>
        <authorList>
            <consortium name="The Broad Institute Genome Sequencing Platform"/>
            <person name="Russ C."/>
            <person name="Cuomo C."/>
            <person name="Burger G."/>
            <person name="Gray M.W."/>
            <person name="Holland P.W.H."/>
            <person name="King N."/>
            <person name="Lang F.B.F."/>
            <person name="Roger A.J."/>
            <person name="Ruiz-Trillo I."/>
            <person name="Young S.K."/>
            <person name="Zeng Q."/>
            <person name="Gargeya S."/>
            <person name="Fitzgerald M."/>
            <person name="Haas B."/>
            <person name="Abouelleil A."/>
            <person name="Alvarado L."/>
            <person name="Arachchi H.M."/>
            <person name="Berlin A."/>
            <person name="Chapman S.B."/>
            <person name="Gearin G."/>
            <person name="Goldberg J."/>
            <person name="Griggs A."/>
            <person name="Gujja S."/>
            <person name="Hansen M."/>
            <person name="Heiman D."/>
            <person name="Howarth C."/>
            <person name="Larimer J."/>
            <person name="Lui A."/>
            <person name="MacDonald P.J.P."/>
            <person name="McCowen C."/>
            <person name="Montmayeur A."/>
            <person name="Murphy C."/>
            <person name="Neiman D."/>
            <person name="Pearson M."/>
            <person name="Priest M."/>
            <person name="Roberts A."/>
            <person name="Saif S."/>
            <person name="Shea T."/>
            <person name="Sisk P."/>
            <person name="Stolte C."/>
            <person name="Sykes S."/>
            <person name="Wortman J."/>
            <person name="Nusbaum C."/>
            <person name="Birren B."/>
        </authorList>
    </citation>
    <scope>NUCLEOTIDE SEQUENCE [LARGE SCALE GENOMIC DNA]</scope>
    <source>
        <strain evidence="2 3">ATCC 38327</strain>
    </source>
</reference>
<feature type="region of interest" description="Disordered" evidence="1">
    <location>
        <begin position="1"/>
        <end position="41"/>
    </location>
</feature>
<feature type="compositionally biased region" description="Low complexity" evidence="1">
    <location>
        <begin position="25"/>
        <end position="34"/>
    </location>
</feature>
<feature type="compositionally biased region" description="Pro residues" evidence="1">
    <location>
        <begin position="15"/>
        <end position="24"/>
    </location>
</feature>
<proteinExistence type="predicted"/>
<name>A0A0L0SLU7_ALLM3</name>
<dbReference type="AlphaFoldDB" id="A0A0L0SLU7"/>
<organism evidence="2 3">
    <name type="scientific">Allomyces macrogynus (strain ATCC 38327)</name>
    <name type="common">Allomyces javanicus var. macrogynus</name>
    <dbReference type="NCBI Taxonomy" id="578462"/>
    <lineage>
        <taxon>Eukaryota</taxon>
        <taxon>Fungi</taxon>
        <taxon>Fungi incertae sedis</taxon>
        <taxon>Blastocladiomycota</taxon>
        <taxon>Blastocladiomycetes</taxon>
        <taxon>Blastocladiales</taxon>
        <taxon>Blastocladiaceae</taxon>
        <taxon>Allomyces</taxon>
    </lineage>
</organism>
<dbReference type="InterPro" id="IPR029069">
    <property type="entry name" value="HotDog_dom_sf"/>
</dbReference>
<accession>A0A0L0SLU7</accession>
<keyword evidence="3" id="KW-1185">Reference proteome</keyword>
<evidence type="ECO:0000256" key="1">
    <source>
        <dbReference type="SAM" id="MobiDB-lite"/>
    </source>
</evidence>
<dbReference type="Gene3D" id="3.10.129.10">
    <property type="entry name" value="Hotdog Thioesterase"/>
    <property type="match status" value="1"/>
</dbReference>
<sequence length="252" mass="25504">MPPLTAPMLARAPPHLMPQPPPVQPTHARPVTSSWPPPPSVNAVAVPRPEPPQGPTVQQLNWALQLAIGARLVPGSAPSSLPLVITALDPARRHFVARMQVGPAHLTAHGTLHPAAVAAAIDVVAAVLPLLAPAPPPSSSSSTPSAPPVRSILWPSARANASPLPFAAVPVVPHLTVLEAHAILMAPTLGTAMASIDVMVIPPTSPGAPATAWPVLVASSRLPGAALPPPPVVPASVAALGAGLAPHHRPKI</sequence>
<reference evidence="3" key="2">
    <citation type="submission" date="2009-11" db="EMBL/GenBank/DDBJ databases">
        <title>The Genome Sequence of Allomyces macrogynus strain ATCC 38327.</title>
        <authorList>
            <consortium name="The Broad Institute Genome Sequencing Platform"/>
            <person name="Russ C."/>
            <person name="Cuomo C."/>
            <person name="Shea T."/>
            <person name="Young S.K."/>
            <person name="Zeng Q."/>
            <person name="Koehrsen M."/>
            <person name="Haas B."/>
            <person name="Borodovsky M."/>
            <person name="Guigo R."/>
            <person name="Alvarado L."/>
            <person name="Berlin A."/>
            <person name="Borenstein D."/>
            <person name="Chen Z."/>
            <person name="Engels R."/>
            <person name="Freedman E."/>
            <person name="Gellesch M."/>
            <person name="Goldberg J."/>
            <person name="Griggs A."/>
            <person name="Gujja S."/>
            <person name="Heiman D."/>
            <person name="Hepburn T."/>
            <person name="Howarth C."/>
            <person name="Jen D."/>
            <person name="Larson L."/>
            <person name="Lewis B."/>
            <person name="Mehta T."/>
            <person name="Park D."/>
            <person name="Pearson M."/>
            <person name="Roberts A."/>
            <person name="Saif S."/>
            <person name="Shenoy N."/>
            <person name="Sisk P."/>
            <person name="Stolte C."/>
            <person name="Sykes S."/>
            <person name="Walk T."/>
            <person name="White J."/>
            <person name="Yandava C."/>
            <person name="Burger G."/>
            <person name="Gray M.W."/>
            <person name="Holland P.W.H."/>
            <person name="King N."/>
            <person name="Lang F.B.F."/>
            <person name="Roger A.J."/>
            <person name="Ruiz-Trillo I."/>
            <person name="Lander E."/>
            <person name="Nusbaum C."/>
        </authorList>
    </citation>
    <scope>NUCLEOTIDE SEQUENCE [LARGE SCALE GENOMIC DNA]</scope>
    <source>
        <strain evidence="3">ATCC 38327</strain>
    </source>
</reference>
<dbReference type="VEuPathDB" id="FungiDB:AMAG_08597"/>
<evidence type="ECO:0000313" key="3">
    <source>
        <dbReference type="Proteomes" id="UP000054350"/>
    </source>
</evidence>
<evidence type="ECO:0000313" key="2">
    <source>
        <dbReference type="EMBL" id="KNE63472.1"/>
    </source>
</evidence>
<dbReference type="EMBL" id="GG745342">
    <property type="protein sequence ID" value="KNE63472.1"/>
    <property type="molecule type" value="Genomic_DNA"/>
</dbReference>
<protein>
    <submittedName>
        <fullName evidence="2">Uncharacterized protein</fullName>
    </submittedName>
</protein>